<feature type="domain" description="S1-like" evidence="4">
    <location>
        <begin position="44"/>
        <end position="80"/>
    </location>
</feature>
<name>X0SG11_9ZZZZ</name>
<evidence type="ECO:0000259" key="4">
    <source>
        <dbReference type="PROSITE" id="PS50832"/>
    </source>
</evidence>
<dbReference type="InterPro" id="IPR006196">
    <property type="entry name" value="RNA-binding_domain_S1_IF1"/>
</dbReference>
<dbReference type="InterPro" id="IPR012340">
    <property type="entry name" value="NA-bd_OB-fold"/>
</dbReference>
<dbReference type="Gene3D" id="2.40.50.140">
    <property type="entry name" value="Nucleic acid-binding proteins"/>
    <property type="match status" value="1"/>
</dbReference>
<dbReference type="GO" id="GO:0003743">
    <property type="term" value="F:translation initiation factor activity"/>
    <property type="evidence" value="ECO:0007669"/>
    <property type="project" value="UniProtKB-KW"/>
</dbReference>
<dbReference type="GO" id="GO:0043022">
    <property type="term" value="F:ribosome binding"/>
    <property type="evidence" value="ECO:0007669"/>
    <property type="project" value="TreeGrafter"/>
</dbReference>
<reference evidence="5" key="1">
    <citation type="journal article" date="2014" name="Front. Microbiol.">
        <title>High frequency of phylogenetically diverse reductive dehalogenase-homologous genes in deep subseafloor sedimentary metagenomes.</title>
        <authorList>
            <person name="Kawai M."/>
            <person name="Futagami T."/>
            <person name="Toyoda A."/>
            <person name="Takaki Y."/>
            <person name="Nishi S."/>
            <person name="Hori S."/>
            <person name="Arai W."/>
            <person name="Tsubouchi T."/>
            <person name="Morono Y."/>
            <person name="Uchiyama I."/>
            <person name="Ito T."/>
            <person name="Fujiyama A."/>
            <person name="Inagaki F."/>
            <person name="Takami H."/>
        </authorList>
    </citation>
    <scope>NUCLEOTIDE SEQUENCE</scope>
    <source>
        <strain evidence="5">Expedition CK06-06</strain>
    </source>
</reference>
<gene>
    <name evidence="5" type="ORF">S01H1_15626</name>
</gene>
<evidence type="ECO:0000256" key="1">
    <source>
        <dbReference type="ARBA" id="ARBA00010939"/>
    </source>
</evidence>
<evidence type="ECO:0000256" key="2">
    <source>
        <dbReference type="ARBA" id="ARBA00022540"/>
    </source>
</evidence>
<comment type="caution">
    <text evidence="5">The sequence shown here is derived from an EMBL/GenBank/DDBJ whole genome shotgun (WGS) entry which is preliminary data.</text>
</comment>
<sequence>MTDKQLYVVEGDVTEALPNTTFKVKVTSADAPEELKDKILFCALNGKMRRYRIRVMPGDSVKVEVSPYDFDRGRITFRNR</sequence>
<dbReference type="PANTHER" id="PTHR33370:SF1">
    <property type="entry name" value="TRANSLATION INITIATION FACTOR IF-1, CHLOROPLASTIC"/>
    <property type="match status" value="1"/>
</dbReference>
<organism evidence="5">
    <name type="scientific">marine sediment metagenome</name>
    <dbReference type="NCBI Taxonomy" id="412755"/>
    <lineage>
        <taxon>unclassified sequences</taxon>
        <taxon>metagenomes</taxon>
        <taxon>ecological metagenomes</taxon>
    </lineage>
</organism>
<comment type="similarity">
    <text evidence="1">Belongs to the IF-1 family.</text>
</comment>
<dbReference type="Pfam" id="PF01176">
    <property type="entry name" value="eIF-1a"/>
    <property type="match status" value="1"/>
</dbReference>
<proteinExistence type="inferred from homology"/>
<dbReference type="InterPro" id="IPR004368">
    <property type="entry name" value="TIF_IF1"/>
</dbReference>
<keyword evidence="3" id="KW-0648">Protein biosynthesis</keyword>
<dbReference type="GO" id="GO:0005829">
    <property type="term" value="C:cytosol"/>
    <property type="evidence" value="ECO:0007669"/>
    <property type="project" value="TreeGrafter"/>
</dbReference>
<dbReference type="EMBL" id="BARS01008163">
    <property type="protein sequence ID" value="GAF74842.1"/>
    <property type="molecule type" value="Genomic_DNA"/>
</dbReference>
<protein>
    <recommendedName>
        <fullName evidence="4">S1-like domain-containing protein</fullName>
    </recommendedName>
</protein>
<dbReference type="NCBIfam" id="TIGR00008">
    <property type="entry name" value="infA"/>
    <property type="match status" value="1"/>
</dbReference>
<dbReference type="SUPFAM" id="SSF50249">
    <property type="entry name" value="Nucleic acid-binding proteins"/>
    <property type="match status" value="1"/>
</dbReference>
<dbReference type="AlphaFoldDB" id="X0SG11"/>
<dbReference type="PROSITE" id="PS50832">
    <property type="entry name" value="S1_IF1_TYPE"/>
    <property type="match status" value="1"/>
</dbReference>
<keyword evidence="2" id="KW-0396">Initiation factor</keyword>
<dbReference type="HAMAP" id="MF_00075">
    <property type="entry name" value="IF_1"/>
    <property type="match status" value="1"/>
</dbReference>
<dbReference type="PANTHER" id="PTHR33370">
    <property type="entry name" value="TRANSLATION INITIATION FACTOR IF-1, CHLOROPLASTIC"/>
    <property type="match status" value="1"/>
</dbReference>
<dbReference type="GO" id="GO:0003723">
    <property type="term" value="F:RNA binding"/>
    <property type="evidence" value="ECO:0007669"/>
    <property type="project" value="InterPro"/>
</dbReference>
<accession>X0SG11</accession>
<evidence type="ECO:0000313" key="5">
    <source>
        <dbReference type="EMBL" id="GAF74842.1"/>
    </source>
</evidence>
<evidence type="ECO:0000256" key="3">
    <source>
        <dbReference type="ARBA" id="ARBA00022917"/>
    </source>
</evidence>